<dbReference type="Gene3D" id="2.60.40.650">
    <property type="match status" value="1"/>
</dbReference>
<evidence type="ECO:0000256" key="3">
    <source>
        <dbReference type="ARBA" id="ARBA00022617"/>
    </source>
</evidence>
<dbReference type="GO" id="GO:0020037">
    <property type="term" value="F:heme binding"/>
    <property type="evidence" value="ECO:0007669"/>
    <property type="project" value="TreeGrafter"/>
</dbReference>
<dbReference type="EMBL" id="ML170163">
    <property type="protein sequence ID" value="TDL25781.1"/>
    <property type="molecule type" value="Genomic_DNA"/>
</dbReference>
<dbReference type="InterPro" id="IPR014756">
    <property type="entry name" value="Ig_E-set"/>
</dbReference>
<dbReference type="Proteomes" id="UP000294933">
    <property type="component" value="Unassembled WGS sequence"/>
</dbReference>
<dbReference type="OrthoDB" id="10051395at2759"/>
<keyword evidence="6" id="KW-0408">Iron</keyword>
<dbReference type="InterPro" id="IPR005066">
    <property type="entry name" value="MoCF_OxRdtse_dimer"/>
</dbReference>
<keyword evidence="5" id="KW-0560">Oxidoreductase</keyword>
<keyword evidence="4" id="KW-0479">Metal-binding</keyword>
<evidence type="ECO:0000256" key="1">
    <source>
        <dbReference type="ARBA" id="ARBA00001924"/>
    </source>
</evidence>
<proteinExistence type="predicted"/>
<dbReference type="InterPro" id="IPR022407">
    <property type="entry name" value="OxRdtase_Mopterin_BS"/>
</dbReference>
<dbReference type="GO" id="GO:0008482">
    <property type="term" value="F:sulfite oxidase activity"/>
    <property type="evidence" value="ECO:0007669"/>
    <property type="project" value="TreeGrafter"/>
</dbReference>
<evidence type="ECO:0000313" key="9">
    <source>
        <dbReference type="EMBL" id="TDL25781.1"/>
    </source>
</evidence>
<accession>A0A4Y7QET4</accession>
<name>A0A4Y7QET4_9AGAM</name>
<evidence type="ECO:0000256" key="4">
    <source>
        <dbReference type="ARBA" id="ARBA00022723"/>
    </source>
</evidence>
<dbReference type="SUPFAM" id="SSF81296">
    <property type="entry name" value="E set domains"/>
    <property type="match status" value="1"/>
</dbReference>
<evidence type="ECO:0000313" key="10">
    <source>
        <dbReference type="Proteomes" id="UP000294933"/>
    </source>
</evidence>
<dbReference type="SUPFAM" id="SSF56524">
    <property type="entry name" value="Oxidoreductase molybdopterin-binding domain"/>
    <property type="match status" value="1"/>
</dbReference>
<dbReference type="Pfam" id="PF03404">
    <property type="entry name" value="Mo-co_dimer"/>
    <property type="match status" value="1"/>
</dbReference>
<feature type="domain" description="Moybdenum cofactor oxidoreductase dimerisation" evidence="8">
    <location>
        <begin position="249"/>
        <end position="377"/>
    </location>
</feature>
<dbReference type="GO" id="GO:0005739">
    <property type="term" value="C:mitochondrion"/>
    <property type="evidence" value="ECO:0007669"/>
    <property type="project" value="TreeGrafter"/>
</dbReference>
<dbReference type="STRING" id="50990.A0A4Y7QET4"/>
<evidence type="ECO:0000256" key="6">
    <source>
        <dbReference type="ARBA" id="ARBA00023004"/>
    </source>
</evidence>
<keyword evidence="2" id="KW-0500">Molybdenum</keyword>
<dbReference type="GO" id="GO:0043546">
    <property type="term" value="F:molybdopterin cofactor binding"/>
    <property type="evidence" value="ECO:0007669"/>
    <property type="project" value="InterPro"/>
</dbReference>
<dbReference type="AlphaFoldDB" id="A0A4Y7QET4"/>
<organism evidence="9 10">
    <name type="scientific">Rickenella mellea</name>
    <dbReference type="NCBI Taxonomy" id="50990"/>
    <lineage>
        <taxon>Eukaryota</taxon>
        <taxon>Fungi</taxon>
        <taxon>Dikarya</taxon>
        <taxon>Basidiomycota</taxon>
        <taxon>Agaricomycotina</taxon>
        <taxon>Agaricomycetes</taxon>
        <taxon>Hymenochaetales</taxon>
        <taxon>Rickenellaceae</taxon>
        <taxon>Rickenella</taxon>
    </lineage>
</organism>
<evidence type="ECO:0000259" key="8">
    <source>
        <dbReference type="Pfam" id="PF03404"/>
    </source>
</evidence>
<evidence type="ECO:0000256" key="2">
    <source>
        <dbReference type="ARBA" id="ARBA00022505"/>
    </source>
</evidence>
<dbReference type="PANTHER" id="PTHR19372:SF7">
    <property type="entry name" value="SULFITE OXIDASE, MITOCHONDRIAL"/>
    <property type="match status" value="1"/>
</dbReference>
<keyword evidence="3" id="KW-0349">Heme</keyword>
<evidence type="ECO:0000256" key="5">
    <source>
        <dbReference type="ARBA" id="ARBA00023002"/>
    </source>
</evidence>
<comment type="cofactor">
    <cofactor evidence="1">
        <name>Mo-molybdopterin</name>
        <dbReference type="ChEBI" id="CHEBI:71302"/>
    </cofactor>
</comment>
<dbReference type="GO" id="GO:0030151">
    <property type="term" value="F:molybdenum ion binding"/>
    <property type="evidence" value="ECO:0007669"/>
    <property type="project" value="InterPro"/>
</dbReference>
<dbReference type="Pfam" id="PF00174">
    <property type="entry name" value="Oxidored_molyb"/>
    <property type="match status" value="1"/>
</dbReference>
<dbReference type="InterPro" id="IPR008335">
    <property type="entry name" value="Mopterin_OxRdtase_euk"/>
</dbReference>
<sequence length="381" mass="42434">MDYSREVEHHQHVIVRGRQPFNAEPHGAALVEFKYTPEELMYCRNHGPVEDVDEDTYAVTVDGQIPNVQELTIKTLRREFTANSVVAALQCAGNRRKEMATIKKVKGIIWDNGVIANCRWRGARLRDVLLRAGVNAQQGGHVCFASHITPCQDDSYYGASIPMEKAMDPEGDVLLAYDMNGQPLSPDHGAPLRVVVPGYAGARWVKWVDRITISPSESPNYYQQRDYKILPPHVESPEAAKAYWDRIPSIEALPINSVIASVTPVPLSADALEERGRVLVKGYAMGPGGVDGKVASVQVSVAGGETWHNARITYQEGKWSWTLWECFLTLDAACSAQCEDGTEVELLCRAVDGQGNMQKPECQWNFRGVAYNAYGRARYRR</sequence>
<dbReference type="VEuPathDB" id="FungiDB:BD410DRAFT_784807"/>
<dbReference type="FunFam" id="3.90.420.10:FF:000002">
    <property type="entry name" value="sulfite oxidase, mitochondrial"/>
    <property type="match status" value="1"/>
</dbReference>
<protein>
    <submittedName>
        <fullName evidence="9">Molybdopterin binding oxidoreductase</fullName>
    </submittedName>
</protein>
<dbReference type="PRINTS" id="PR00407">
    <property type="entry name" value="EUMOPTERIN"/>
</dbReference>
<keyword evidence="10" id="KW-1185">Reference proteome</keyword>
<dbReference type="PROSITE" id="PS00559">
    <property type="entry name" value="MOLYBDOPTERIN_EUK"/>
    <property type="match status" value="1"/>
</dbReference>
<dbReference type="Gene3D" id="3.90.420.10">
    <property type="entry name" value="Oxidoreductase, molybdopterin-binding domain"/>
    <property type="match status" value="1"/>
</dbReference>
<evidence type="ECO:0000259" key="7">
    <source>
        <dbReference type="Pfam" id="PF00174"/>
    </source>
</evidence>
<feature type="domain" description="Oxidoreductase molybdopterin-binding" evidence="7">
    <location>
        <begin position="46"/>
        <end position="222"/>
    </location>
</feature>
<dbReference type="InterPro" id="IPR036374">
    <property type="entry name" value="OxRdtase_Mopterin-bd_sf"/>
</dbReference>
<gene>
    <name evidence="9" type="ORF">BD410DRAFT_784807</name>
</gene>
<dbReference type="InterPro" id="IPR000572">
    <property type="entry name" value="OxRdtase_Mopterin-bd_dom"/>
</dbReference>
<reference evidence="9 10" key="1">
    <citation type="submission" date="2018-06" db="EMBL/GenBank/DDBJ databases">
        <title>A transcriptomic atlas of mushroom development highlights an independent origin of complex multicellularity.</title>
        <authorList>
            <consortium name="DOE Joint Genome Institute"/>
            <person name="Krizsan K."/>
            <person name="Almasi E."/>
            <person name="Merenyi Z."/>
            <person name="Sahu N."/>
            <person name="Viragh M."/>
            <person name="Koszo T."/>
            <person name="Mondo S."/>
            <person name="Kiss B."/>
            <person name="Balint B."/>
            <person name="Kues U."/>
            <person name="Barry K."/>
            <person name="Hegedus J.C."/>
            <person name="Henrissat B."/>
            <person name="Johnson J."/>
            <person name="Lipzen A."/>
            <person name="Ohm R."/>
            <person name="Nagy I."/>
            <person name="Pangilinan J."/>
            <person name="Yan J."/>
            <person name="Xiong Y."/>
            <person name="Grigoriev I.V."/>
            <person name="Hibbett D.S."/>
            <person name="Nagy L.G."/>
        </authorList>
    </citation>
    <scope>NUCLEOTIDE SEQUENCE [LARGE SCALE GENOMIC DNA]</scope>
    <source>
        <strain evidence="9 10">SZMC22713</strain>
    </source>
</reference>
<dbReference type="GO" id="GO:0006790">
    <property type="term" value="P:sulfur compound metabolic process"/>
    <property type="evidence" value="ECO:0007669"/>
    <property type="project" value="TreeGrafter"/>
</dbReference>
<dbReference type="PANTHER" id="PTHR19372">
    <property type="entry name" value="SULFITE REDUCTASE"/>
    <property type="match status" value="1"/>
</dbReference>